<dbReference type="Proteomes" id="UP000694844">
    <property type="component" value="Chromosome 8"/>
</dbReference>
<dbReference type="RefSeq" id="XP_022299354.1">
    <property type="nucleotide sequence ID" value="XM_022443646.1"/>
</dbReference>
<keyword evidence="2" id="KW-0812">Transmembrane</keyword>
<keyword evidence="2" id="KW-1133">Transmembrane helix</keyword>
<proteinExistence type="predicted"/>
<dbReference type="RefSeq" id="XP_022299356.1">
    <property type="nucleotide sequence ID" value="XM_022443648.1"/>
</dbReference>
<keyword evidence="3" id="KW-1185">Reference proteome</keyword>
<protein>
    <submittedName>
        <fullName evidence="4 5">Uncharacterized protein LOC111108091 isoform X1</fullName>
    </submittedName>
</protein>
<evidence type="ECO:0000313" key="5">
    <source>
        <dbReference type="RefSeq" id="XP_022299355.1"/>
    </source>
</evidence>
<dbReference type="RefSeq" id="XP_022299355.1">
    <property type="nucleotide sequence ID" value="XM_022443647.1"/>
</dbReference>
<feature type="transmembrane region" description="Helical" evidence="2">
    <location>
        <begin position="243"/>
        <end position="265"/>
    </location>
</feature>
<dbReference type="KEGG" id="cvn:111108091"/>
<dbReference type="AlphaFoldDB" id="A0A8B8B9D8"/>
<feature type="compositionally biased region" description="Polar residues" evidence="1">
    <location>
        <begin position="390"/>
        <end position="402"/>
    </location>
</feature>
<gene>
    <name evidence="4 5 6" type="primary">LOC111108091</name>
</gene>
<evidence type="ECO:0000313" key="3">
    <source>
        <dbReference type="Proteomes" id="UP000694844"/>
    </source>
</evidence>
<feature type="region of interest" description="Disordered" evidence="1">
    <location>
        <begin position="388"/>
        <end position="412"/>
    </location>
</feature>
<evidence type="ECO:0000256" key="1">
    <source>
        <dbReference type="SAM" id="MobiDB-lite"/>
    </source>
</evidence>
<feature type="compositionally biased region" description="Basic and acidic residues" evidence="1">
    <location>
        <begin position="403"/>
        <end position="412"/>
    </location>
</feature>
<accession>A0A8B8B9D8</accession>
<organism evidence="3 4">
    <name type="scientific">Crassostrea virginica</name>
    <name type="common">Eastern oyster</name>
    <dbReference type="NCBI Taxonomy" id="6565"/>
    <lineage>
        <taxon>Eukaryota</taxon>
        <taxon>Metazoa</taxon>
        <taxon>Spiralia</taxon>
        <taxon>Lophotrochozoa</taxon>
        <taxon>Mollusca</taxon>
        <taxon>Bivalvia</taxon>
        <taxon>Autobranchia</taxon>
        <taxon>Pteriomorphia</taxon>
        <taxon>Ostreida</taxon>
        <taxon>Ostreoidea</taxon>
        <taxon>Ostreidae</taxon>
        <taxon>Crassostrea</taxon>
    </lineage>
</organism>
<feature type="compositionally biased region" description="Basic and acidic residues" evidence="1">
    <location>
        <begin position="196"/>
        <end position="220"/>
    </location>
</feature>
<evidence type="ECO:0000256" key="2">
    <source>
        <dbReference type="SAM" id="Phobius"/>
    </source>
</evidence>
<dbReference type="GeneID" id="111108091"/>
<keyword evidence="2" id="KW-0472">Membrane</keyword>
<feature type="region of interest" description="Disordered" evidence="1">
    <location>
        <begin position="195"/>
        <end position="222"/>
    </location>
</feature>
<name>A0A8B8B9D8_CRAVI</name>
<evidence type="ECO:0000313" key="4">
    <source>
        <dbReference type="RefSeq" id="XP_022299354.1"/>
    </source>
</evidence>
<reference evidence="4 5" key="1">
    <citation type="submission" date="2025-04" db="UniProtKB">
        <authorList>
            <consortium name="RefSeq"/>
        </authorList>
    </citation>
    <scope>IDENTIFICATION</scope>
    <source>
        <tissue evidence="4 5">Whole sample</tissue>
    </source>
</reference>
<dbReference type="OrthoDB" id="6216293at2759"/>
<evidence type="ECO:0000313" key="6">
    <source>
        <dbReference type="RefSeq" id="XP_022299356.1"/>
    </source>
</evidence>
<sequence>MILYITRLRESICNCRDRKEGNHSQSFNRMEYMVITLLLFQMVFLNNEIYCIEYDRNVENEMMEGMASLGQIFKEFNDTLNEYQSQPDVKNRKSHVVDSSCLSNESFEFFRNFNARISQGSIFPQVKIKMEKTVHYMEVCLQDKIRNSTSKDLTEMCLQKSSLKSVLKDSKANKILGHVDSERGDRINCSLTTRKIQKETHEKHTKENGTESSKENEMTHSKSLSGTFIRSSMDEHNAFPNGGWFACGVALGLFLSSVVFVFVWFRKSLAQRKTDNIRKTKVSSCRMDIDQYELIPIYKDPALNNRLTKPAFAEHVPQNVKTKADPETEGGLDLHWVTDTSGKDQPDEHYLSPSECTSEYHLLEKQNSTSEETGDLEEDQPYFLLEENDTNSANRDVTNALDNETKVLHTEK</sequence>